<evidence type="ECO:0000256" key="4">
    <source>
        <dbReference type="ARBA" id="ARBA00022801"/>
    </source>
</evidence>
<comment type="similarity">
    <text evidence="1">Belongs to the peptidase A1 family.</text>
</comment>
<keyword evidence="8" id="KW-1185">Reference proteome</keyword>
<dbReference type="Pfam" id="PF14543">
    <property type="entry name" value="TAXi_N"/>
    <property type="match status" value="2"/>
</dbReference>
<comment type="caution">
    <text evidence="7">The sequence shown here is derived from an EMBL/GenBank/DDBJ whole genome shotgun (WGS) entry which is preliminary data.</text>
</comment>
<keyword evidence="4" id="KW-0378">Hydrolase</keyword>
<dbReference type="Proteomes" id="UP001318860">
    <property type="component" value="Unassembled WGS sequence"/>
</dbReference>
<dbReference type="InterPro" id="IPR034161">
    <property type="entry name" value="Pepsin-like_plant"/>
</dbReference>
<evidence type="ECO:0000256" key="3">
    <source>
        <dbReference type="ARBA" id="ARBA00022750"/>
    </source>
</evidence>
<accession>A0ABR0W3J0</accession>
<keyword evidence="3" id="KW-0064">Aspartyl protease</keyword>
<dbReference type="EMBL" id="JABTTQ020000153">
    <property type="protein sequence ID" value="KAK6141318.1"/>
    <property type="molecule type" value="Genomic_DNA"/>
</dbReference>
<dbReference type="Gene3D" id="2.40.70.10">
    <property type="entry name" value="Acid Proteases"/>
    <property type="match status" value="2"/>
</dbReference>
<dbReference type="PANTHER" id="PTHR47967:SF125">
    <property type="entry name" value="PEPTIDASE A1 DOMAIN-CONTAINING PROTEIN"/>
    <property type="match status" value="1"/>
</dbReference>
<protein>
    <recommendedName>
        <fullName evidence="6">Peptidase A1 domain-containing protein</fullName>
    </recommendedName>
</protein>
<dbReference type="InterPro" id="IPR032799">
    <property type="entry name" value="TAXi_C"/>
</dbReference>
<dbReference type="Pfam" id="PF14541">
    <property type="entry name" value="TAXi_C"/>
    <property type="match status" value="1"/>
</dbReference>
<organism evidence="7 8">
    <name type="scientific">Rehmannia glutinosa</name>
    <name type="common">Chinese foxglove</name>
    <dbReference type="NCBI Taxonomy" id="99300"/>
    <lineage>
        <taxon>Eukaryota</taxon>
        <taxon>Viridiplantae</taxon>
        <taxon>Streptophyta</taxon>
        <taxon>Embryophyta</taxon>
        <taxon>Tracheophyta</taxon>
        <taxon>Spermatophyta</taxon>
        <taxon>Magnoliopsida</taxon>
        <taxon>eudicotyledons</taxon>
        <taxon>Gunneridae</taxon>
        <taxon>Pentapetalae</taxon>
        <taxon>asterids</taxon>
        <taxon>lamiids</taxon>
        <taxon>Lamiales</taxon>
        <taxon>Orobanchaceae</taxon>
        <taxon>Rehmannieae</taxon>
        <taxon>Rehmannia</taxon>
    </lineage>
</organism>
<dbReference type="SUPFAM" id="SSF50630">
    <property type="entry name" value="Acid proteases"/>
    <property type="match status" value="1"/>
</dbReference>
<dbReference type="PANTHER" id="PTHR47967">
    <property type="entry name" value="OS07G0603500 PROTEIN-RELATED"/>
    <property type="match status" value="1"/>
</dbReference>
<proteinExistence type="inferred from homology"/>
<dbReference type="InterPro" id="IPR032861">
    <property type="entry name" value="TAXi_N"/>
</dbReference>
<dbReference type="InterPro" id="IPR021109">
    <property type="entry name" value="Peptidase_aspartic_dom_sf"/>
</dbReference>
<keyword evidence="5" id="KW-0325">Glycoprotein</keyword>
<name>A0ABR0W3J0_REHGL</name>
<evidence type="ECO:0000313" key="7">
    <source>
        <dbReference type="EMBL" id="KAK6141318.1"/>
    </source>
</evidence>
<dbReference type="InterPro" id="IPR051708">
    <property type="entry name" value="Plant_Aspart_Prot_A1"/>
</dbReference>
<gene>
    <name evidence="7" type="ORF">DH2020_024954</name>
</gene>
<dbReference type="InterPro" id="IPR033121">
    <property type="entry name" value="PEPTIDASE_A1"/>
</dbReference>
<evidence type="ECO:0000256" key="1">
    <source>
        <dbReference type="ARBA" id="ARBA00007447"/>
    </source>
</evidence>
<dbReference type="PROSITE" id="PS51767">
    <property type="entry name" value="PEPTIDASE_A1"/>
    <property type="match status" value="1"/>
</dbReference>
<evidence type="ECO:0000259" key="6">
    <source>
        <dbReference type="PROSITE" id="PS51767"/>
    </source>
</evidence>
<evidence type="ECO:0000256" key="2">
    <source>
        <dbReference type="ARBA" id="ARBA00022670"/>
    </source>
</evidence>
<sequence>MTSSSTIRAHIDVQDFYYIVKIGIGTFKSKPPYKEYYLEMDTGSGLVWIQCDGCTKCFKQTPKPFPKGNSSSFHPILDENKPLFYVCEYQDGDSTHGMQARETFYLGSKTGGLAKMENIQFGCGLYNVMKYGAYKNNKIAGIMGLGWDDISFVKQLGPKAKGKFSYCLPVLSSGKTSSTYLRFGDDIVHNKNSKSTPLYRRNKKSPYYVELQGISINKTRLNISPEVFAFKNDDRSGCMIDSGSPYSRIITPAFDKLKLELEKYFSRFKGLKKINGNLGLELCYQRSKPEGFNNLPDITFHLQGSQADFVLKAEAAFEVVGRFLPIRLREYFCLAMIRENEVSIIGAHQQTNHRIIHDTKNKQLVFYPEDCSKNP</sequence>
<feature type="domain" description="Peptidase A1" evidence="6">
    <location>
        <begin position="18"/>
        <end position="367"/>
    </location>
</feature>
<reference evidence="7 8" key="1">
    <citation type="journal article" date="2021" name="Comput. Struct. Biotechnol. J.">
        <title>De novo genome assembly of the potent medicinal plant Rehmannia glutinosa using nanopore technology.</title>
        <authorList>
            <person name="Ma L."/>
            <person name="Dong C."/>
            <person name="Song C."/>
            <person name="Wang X."/>
            <person name="Zheng X."/>
            <person name="Niu Y."/>
            <person name="Chen S."/>
            <person name="Feng W."/>
        </authorList>
    </citation>
    <scope>NUCLEOTIDE SEQUENCE [LARGE SCALE GENOMIC DNA]</scope>
    <source>
        <strain evidence="7">DH-2019</strain>
    </source>
</reference>
<evidence type="ECO:0000313" key="8">
    <source>
        <dbReference type="Proteomes" id="UP001318860"/>
    </source>
</evidence>
<evidence type="ECO:0000256" key="5">
    <source>
        <dbReference type="ARBA" id="ARBA00023180"/>
    </source>
</evidence>
<keyword evidence="2" id="KW-0645">Protease</keyword>
<dbReference type="CDD" id="cd05476">
    <property type="entry name" value="pepsin_A_like_plant"/>
    <property type="match status" value="1"/>
</dbReference>